<name>A0A382JA18_9ZZZZ</name>
<gene>
    <name evidence="2" type="ORF">METZ01_LOCUS261804</name>
</gene>
<keyword evidence="1" id="KW-0812">Transmembrane</keyword>
<accession>A0A382JA18</accession>
<dbReference type="AlphaFoldDB" id="A0A382JA18"/>
<feature type="transmembrane region" description="Helical" evidence="1">
    <location>
        <begin position="68"/>
        <end position="88"/>
    </location>
</feature>
<feature type="non-terminal residue" evidence="2">
    <location>
        <position position="94"/>
    </location>
</feature>
<evidence type="ECO:0000313" key="2">
    <source>
        <dbReference type="EMBL" id="SVC08950.1"/>
    </source>
</evidence>
<sequence>MVLADSRDPGRKRAAIGEAALDLSLELTGLGQDLSPLADDCSQGYPLPVAEDPDSAIPHAGDEVFEGAAYVGMVSLVGPGFAFTLLFLQQPELS</sequence>
<protein>
    <submittedName>
        <fullName evidence="2">Uncharacterized protein</fullName>
    </submittedName>
</protein>
<keyword evidence="1" id="KW-0472">Membrane</keyword>
<proteinExistence type="predicted"/>
<evidence type="ECO:0000256" key="1">
    <source>
        <dbReference type="SAM" id="Phobius"/>
    </source>
</evidence>
<organism evidence="2">
    <name type="scientific">marine metagenome</name>
    <dbReference type="NCBI Taxonomy" id="408172"/>
    <lineage>
        <taxon>unclassified sequences</taxon>
        <taxon>metagenomes</taxon>
        <taxon>ecological metagenomes</taxon>
    </lineage>
</organism>
<dbReference type="EMBL" id="UINC01072944">
    <property type="protein sequence ID" value="SVC08950.1"/>
    <property type="molecule type" value="Genomic_DNA"/>
</dbReference>
<reference evidence="2" key="1">
    <citation type="submission" date="2018-05" db="EMBL/GenBank/DDBJ databases">
        <authorList>
            <person name="Lanie J.A."/>
            <person name="Ng W.-L."/>
            <person name="Kazmierczak K.M."/>
            <person name="Andrzejewski T.M."/>
            <person name="Davidsen T.M."/>
            <person name="Wayne K.J."/>
            <person name="Tettelin H."/>
            <person name="Glass J.I."/>
            <person name="Rusch D."/>
            <person name="Podicherti R."/>
            <person name="Tsui H.-C.T."/>
            <person name="Winkler M.E."/>
        </authorList>
    </citation>
    <scope>NUCLEOTIDE SEQUENCE</scope>
</reference>
<keyword evidence="1" id="KW-1133">Transmembrane helix</keyword>